<organism evidence="15 16">
    <name type="scientific">Chitinophaga barathri</name>
    <dbReference type="NCBI Taxonomy" id="1647451"/>
    <lineage>
        <taxon>Bacteria</taxon>
        <taxon>Pseudomonadati</taxon>
        <taxon>Bacteroidota</taxon>
        <taxon>Chitinophagia</taxon>
        <taxon>Chitinophagales</taxon>
        <taxon>Chitinophagaceae</taxon>
        <taxon>Chitinophaga</taxon>
    </lineage>
</organism>
<evidence type="ECO:0000256" key="5">
    <source>
        <dbReference type="ARBA" id="ARBA00022763"/>
    </source>
</evidence>
<evidence type="ECO:0000256" key="13">
    <source>
        <dbReference type="ARBA" id="ARBA00042156"/>
    </source>
</evidence>
<dbReference type="PANTHER" id="PTHR43152:SF3">
    <property type="entry name" value="UVRABC SYSTEM PROTEIN A"/>
    <property type="match status" value="1"/>
</dbReference>
<evidence type="ECO:0000256" key="7">
    <source>
        <dbReference type="ARBA" id="ARBA00022840"/>
    </source>
</evidence>
<dbReference type="GO" id="GO:0016887">
    <property type="term" value="F:ATP hydrolysis activity"/>
    <property type="evidence" value="ECO:0007669"/>
    <property type="project" value="InterPro"/>
</dbReference>
<comment type="similarity">
    <text evidence="11">Belongs to the ABC transporter superfamily. UvrA family.</text>
</comment>
<evidence type="ECO:0000313" key="16">
    <source>
        <dbReference type="Proteomes" id="UP000279089"/>
    </source>
</evidence>
<dbReference type="PANTHER" id="PTHR43152">
    <property type="entry name" value="UVRABC SYSTEM PROTEIN A"/>
    <property type="match status" value="1"/>
</dbReference>
<proteinExistence type="inferred from homology"/>
<dbReference type="GO" id="GO:0003677">
    <property type="term" value="F:DNA binding"/>
    <property type="evidence" value="ECO:0007669"/>
    <property type="project" value="UniProtKB-KW"/>
</dbReference>
<evidence type="ECO:0000256" key="1">
    <source>
        <dbReference type="ARBA" id="ARBA00004496"/>
    </source>
</evidence>
<evidence type="ECO:0000256" key="3">
    <source>
        <dbReference type="ARBA" id="ARBA00022737"/>
    </source>
</evidence>
<dbReference type="GO" id="GO:0005524">
    <property type="term" value="F:ATP binding"/>
    <property type="evidence" value="ECO:0007669"/>
    <property type="project" value="UniProtKB-KW"/>
</dbReference>
<keyword evidence="4" id="KW-0547">Nucleotide-binding</keyword>
<evidence type="ECO:0000256" key="8">
    <source>
        <dbReference type="ARBA" id="ARBA00022881"/>
    </source>
</evidence>
<evidence type="ECO:0000256" key="10">
    <source>
        <dbReference type="ARBA" id="ARBA00023204"/>
    </source>
</evidence>
<comment type="caution">
    <text evidence="15">The sequence shown here is derived from an EMBL/GenBank/DDBJ whole genome shotgun (WGS) entry which is preliminary data.</text>
</comment>
<dbReference type="EMBL" id="RMBX01000003">
    <property type="protein sequence ID" value="RPD42138.1"/>
    <property type="molecule type" value="Genomic_DNA"/>
</dbReference>
<evidence type="ECO:0000256" key="9">
    <source>
        <dbReference type="ARBA" id="ARBA00023125"/>
    </source>
</evidence>
<keyword evidence="6" id="KW-0228">DNA excision</keyword>
<accession>A0A3N4MEW1</accession>
<keyword evidence="7" id="KW-0067">ATP-binding</keyword>
<evidence type="ECO:0000256" key="4">
    <source>
        <dbReference type="ARBA" id="ARBA00022741"/>
    </source>
</evidence>
<evidence type="ECO:0000256" key="6">
    <source>
        <dbReference type="ARBA" id="ARBA00022769"/>
    </source>
</evidence>
<evidence type="ECO:0000256" key="11">
    <source>
        <dbReference type="ARBA" id="ARBA00038000"/>
    </source>
</evidence>
<dbReference type="Gene3D" id="1.20.1580.10">
    <property type="entry name" value="ABC transporter ATPase like domain"/>
    <property type="match status" value="2"/>
</dbReference>
<dbReference type="InterPro" id="IPR003439">
    <property type="entry name" value="ABC_transporter-like_ATP-bd"/>
</dbReference>
<dbReference type="PROSITE" id="PS50893">
    <property type="entry name" value="ABC_TRANSPORTER_2"/>
    <property type="match status" value="1"/>
</dbReference>
<dbReference type="Proteomes" id="UP000279089">
    <property type="component" value="Unassembled WGS sequence"/>
</dbReference>
<sequence>MQHISIVNARQNNLKNISLSLPKNRITVFTGVSGSGKSSLVFETIGAEAQRQLNETYDSFVRHRLQHYGQPDVDKIEHLNVAIVINQKRIGGNARSTVGTATDTFSLLRLLFSRAGEPFAGYANAFSFNNPAGMCPNCEGLGKVNTINLNKLIDRRKSLNEGAINFPTFQPGSYRWARYTLSGYFDNDKKLRDYSPEEWELLLNAPEHKPPHPLPGWGKTQQYEGVITRITRTFLKRESKTFNRNSEEVYEVIRLDDCPVCHGARLNQQVLASGIKGKNIADCAAMQINELEKFLEQIKTKQVQTIVAELIKRLRHLIDIGLSYLSLDRTTSTLSGGESQRIKMVKHLGSSLTGLIYIFDEPSTGLHPADVQRLNRQMEQLRDKGNTILIVEHDPDIIAIADHVVDMGPKAGVHGGEIVYEGTFNGLKRSKGLTGAYFRQQHTLNEQPRTASGHLTISNATLHNVKNVTLRIPEGVLNVITGVAGSGKSTLINQVLPEQHPSATLIDQSPLRGSRRAHIASYTGVFDEIRSLFAKTNKTSAGIFSANSEGACPECKGLGIITLDLAFMDSVEETCDACNGSGYNGEALRYKWHKKNIAEVLAMTVEEAITFFEGYALKDILQKVARLGLGYISLGQSLNTFSGGERQRLKLAAELEEEGRLFIFDEPTTGLHPSDTAQLMTIFQEMVDKGNTVIIIEHNVEVISQADWVIDIGPGAGNKGGKVVFEGTLKDMVKAKDSVTGKYLREYYSK</sequence>
<evidence type="ECO:0000256" key="12">
    <source>
        <dbReference type="ARBA" id="ARBA00039316"/>
    </source>
</evidence>
<keyword evidence="9" id="KW-0238">DNA-binding</keyword>
<keyword evidence="8" id="KW-0267">Excision nuclease</keyword>
<protein>
    <recommendedName>
        <fullName evidence="12">UvrABC system protein A</fullName>
    </recommendedName>
    <alternativeName>
        <fullName evidence="13">Excinuclease ABC subunit A</fullName>
    </alternativeName>
</protein>
<keyword evidence="2" id="KW-0963">Cytoplasm</keyword>
<reference evidence="16" key="1">
    <citation type="submission" date="2018-11" db="EMBL/GenBank/DDBJ databases">
        <title>Chitinophaga lutea sp.nov., isolate from arsenic contaminated soil.</title>
        <authorList>
            <person name="Zong Y."/>
        </authorList>
    </citation>
    <scope>NUCLEOTIDE SEQUENCE [LARGE SCALE GENOMIC DNA]</scope>
    <source>
        <strain evidence="16">YLT18</strain>
    </source>
</reference>
<keyword evidence="3" id="KW-0677">Repeat</keyword>
<dbReference type="SMART" id="SM00382">
    <property type="entry name" value="AAA"/>
    <property type="match status" value="2"/>
</dbReference>
<dbReference type="Gene3D" id="1.10.8.280">
    <property type="entry name" value="ABC transporter ATPase domain-like"/>
    <property type="match status" value="1"/>
</dbReference>
<dbReference type="InterPro" id="IPR003593">
    <property type="entry name" value="AAA+_ATPase"/>
</dbReference>
<feature type="domain" description="ABC transporter" evidence="14">
    <location>
        <begin position="450"/>
        <end position="739"/>
    </location>
</feature>
<dbReference type="AlphaFoldDB" id="A0A3N4MEW1"/>
<name>A0A3N4MEW1_9BACT</name>
<keyword evidence="5" id="KW-0227">DNA damage</keyword>
<dbReference type="CDD" id="cd03270">
    <property type="entry name" value="ABC_UvrA_I"/>
    <property type="match status" value="1"/>
</dbReference>
<dbReference type="SUPFAM" id="SSF52540">
    <property type="entry name" value="P-loop containing nucleoside triphosphate hydrolases"/>
    <property type="match status" value="2"/>
</dbReference>
<gene>
    <name evidence="15" type="ORF">EG028_08325</name>
</gene>
<dbReference type="InterPro" id="IPR027417">
    <property type="entry name" value="P-loop_NTPase"/>
</dbReference>
<dbReference type="RefSeq" id="WP_120515114.1">
    <property type="nucleotide sequence ID" value="NZ_QXZY01000002.1"/>
</dbReference>
<dbReference type="InterPro" id="IPR017871">
    <property type="entry name" value="ABC_transporter-like_CS"/>
</dbReference>
<keyword evidence="10" id="KW-0234">DNA repair</keyword>
<dbReference type="GO" id="GO:0004518">
    <property type="term" value="F:nuclease activity"/>
    <property type="evidence" value="ECO:0007669"/>
    <property type="project" value="UniProtKB-KW"/>
</dbReference>
<dbReference type="GO" id="GO:0005737">
    <property type="term" value="C:cytoplasm"/>
    <property type="evidence" value="ECO:0007669"/>
    <property type="project" value="UniProtKB-SubCell"/>
</dbReference>
<evidence type="ECO:0000259" key="14">
    <source>
        <dbReference type="PROSITE" id="PS50893"/>
    </source>
</evidence>
<comment type="subcellular location">
    <subcellularLocation>
        <location evidence="1">Cytoplasm</location>
    </subcellularLocation>
</comment>
<dbReference type="Pfam" id="PF00005">
    <property type="entry name" value="ABC_tran"/>
    <property type="match status" value="1"/>
</dbReference>
<keyword evidence="16" id="KW-1185">Reference proteome</keyword>
<evidence type="ECO:0000313" key="15">
    <source>
        <dbReference type="EMBL" id="RPD42138.1"/>
    </source>
</evidence>
<dbReference type="OrthoDB" id="9809851at2"/>
<dbReference type="GO" id="GO:0006281">
    <property type="term" value="P:DNA repair"/>
    <property type="evidence" value="ECO:0007669"/>
    <property type="project" value="UniProtKB-KW"/>
</dbReference>
<dbReference type="PROSITE" id="PS00211">
    <property type="entry name" value="ABC_TRANSPORTER_1"/>
    <property type="match status" value="1"/>
</dbReference>
<dbReference type="Gene3D" id="3.40.50.300">
    <property type="entry name" value="P-loop containing nucleotide triphosphate hydrolases"/>
    <property type="match status" value="2"/>
</dbReference>
<evidence type="ECO:0000256" key="2">
    <source>
        <dbReference type="ARBA" id="ARBA00022490"/>
    </source>
</evidence>